<protein>
    <recommendedName>
        <fullName evidence="2">protein-tyrosine-phosphatase</fullName>
        <ecNumber evidence="2">3.1.3.48</ecNumber>
    </recommendedName>
</protein>
<keyword evidence="3" id="KW-0378">Hydrolase</keyword>
<dbReference type="InterPro" id="IPR050438">
    <property type="entry name" value="LMW_PTPase"/>
</dbReference>
<feature type="active site" description="Nucleophile" evidence="5">
    <location>
        <position position="12"/>
    </location>
</feature>
<evidence type="ECO:0000259" key="6">
    <source>
        <dbReference type="SMART" id="SM00226"/>
    </source>
</evidence>
<name>A0A098QS49_9SPIO</name>
<dbReference type="EMBL" id="JNUP01000072">
    <property type="protein sequence ID" value="KGE70705.1"/>
    <property type="molecule type" value="Genomic_DNA"/>
</dbReference>
<evidence type="ECO:0000256" key="5">
    <source>
        <dbReference type="PIRSR" id="PIRSR617867-1"/>
    </source>
</evidence>
<dbReference type="SUPFAM" id="SSF52788">
    <property type="entry name" value="Phosphotyrosine protein phosphatases I"/>
    <property type="match status" value="1"/>
</dbReference>
<dbReference type="Pfam" id="PF01451">
    <property type="entry name" value="LMWPc"/>
    <property type="match status" value="1"/>
</dbReference>
<dbReference type="SMART" id="SM00226">
    <property type="entry name" value="LMWPc"/>
    <property type="match status" value="1"/>
</dbReference>
<dbReference type="RefSeq" id="WP_037550478.1">
    <property type="nucleotide sequence ID" value="NZ_JNUP01000072.1"/>
</dbReference>
<keyword evidence="4" id="KW-0904">Protein phosphatase</keyword>
<dbReference type="PANTHER" id="PTHR11717:SF7">
    <property type="entry name" value="LOW MOLECULAR WEIGHT PHOSPHOTYROSINE PROTEIN PHOSPHATASE"/>
    <property type="match status" value="1"/>
</dbReference>
<dbReference type="CDD" id="cd16343">
    <property type="entry name" value="LMWPTP"/>
    <property type="match status" value="1"/>
</dbReference>
<dbReference type="EC" id="3.1.3.48" evidence="2"/>
<comment type="caution">
    <text evidence="7">The sequence shown here is derived from an EMBL/GenBank/DDBJ whole genome shotgun (WGS) entry which is preliminary data.</text>
</comment>
<comment type="similarity">
    <text evidence="1">Belongs to the low molecular weight phosphotyrosine protein phosphatase family.</text>
</comment>
<evidence type="ECO:0000256" key="4">
    <source>
        <dbReference type="ARBA" id="ARBA00022912"/>
    </source>
</evidence>
<feature type="domain" description="Phosphotyrosine protein phosphatase I" evidence="6">
    <location>
        <begin position="6"/>
        <end position="156"/>
    </location>
</feature>
<evidence type="ECO:0000256" key="1">
    <source>
        <dbReference type="ARBA" id="ARBA00011063"/>
    </source>
</evidence>
<sequence>MNHNPRAVLFVCTGNICRSPLAHALFQSKVDEQDLQADFYVESAGTHGYHIGEDADPRMRSTAAQRGVPFHHRARQFSIADFDTYHTIFVMDRGHLRHLRSLARTPADKEKIRMFREFDPQGGPDDDVPDPYYGGQAGFDLVYDITDRTTRAILEAYLDGRLA</sequence>
<dbReference type="PANTHER" id="PTHR11717">
    <property type="entry name" value="LOW MOLECULAR WEIGHT PROTEIN TYROSINE PHOSPHATASE"/>
    <property type="match status" value="1"/>
</dbReference>
<feature type="active site" description="Proton donor" evidence="5">
    <location>
        <position position="130"/>
    </location>
</feature>
<dbReference type="Proteomes" id="UP000029692">
    <property type="component" value="Unassembled WGS sequence"/>
</dbReference>
<reference evidence="7 8" key="1">
    <citation type="submission" date="2014-05" db="EMBL/GenBank/DDBJ databases">
        <title>De novo Genome Sequence of Spirocheata sp.</title>
        <authorList>
            <person name="Shivani Y."/>
            <person name="Subhash Y."/>
            <person name="Tushar L."/>
            <person name="Sasikala C."/>
            <person name="Ramana C.V."/>
        </authorList>
    </citation>
    <scope>NUCLEOTIDE SEQUENCE [LARGE SCALE GENOMIC DNA]</scope>
    <source>
        <strain evidence="7 8">JC230</strain>
    </source>
</reference>
<evidence type="ECO:0000313" key="7">
    <source>
        <dbReference type="EMBL" id="KGE70705.1"/>
    </source>
</evidence>
<accession>A0A098QS49</accession>
<organism evidence="7 8">
    <name type="scientific">Spirochaeta lutea</name>
    <dbReference type="NCBI Taxonomy" id="1480694"/>
    <lineage>
        <taxon>Bacteria</taxon>
        <taxon>Pseudomonadati</taxon>
        <taxon>Spirochaetota</taxon>
        <taxon>Spirochaetia</taxon>
        <taxon>Spirochaetales</taxon>
        <taxon>Spirochaetaceae</taxon>
        <taxon>Spirochaeta</taxon>
    </lineage>
</organism>
<keyword evidence="8" id="KW-1185">Reference proteome</keyword>
<evidence type="ECO:0000256" key="3">
    <source>
        <dbReference type="ARBA" id="ARBA00022801"/>
    </source>
</evidence>
<dbReference type="Gene3D" id="3.40.50.2300">
    <property type="match status" value="1"/>
</dbReference>
<dbReference type="InterPro" id="IPR023485">
    <property type="entry name" value="Ptyr_pPase"/>
</dbReference>
<feature type="active site" evidence="5">
    <location>
        <position position="18"/>
    </location>
</feature>
<gene>
    <name evidence="7" type="ORF">DC28_14450</name>
</gene>
<dbReference type="InterPro" id="IPR017867">
    <property type="entry name" value="Tyr_phospatase_low_mol_wt"/>
</dbReference>
<dbReference type="InterPro" id="IPR036196">
    <property type="entry name" value="Ptyr_pPase_sf"/>
</dbReference>
<dbReference type="GO" id="GO:0004725">
    <property type="term" value="F:protein tyrosine phosphatase activity"/>
    <property type="evidence" value="ECO:0007669"/>
    <property type="project" value="UniProtKB-EC"/>
</dbReference>
<dbReference type="PRINTS" id="PR00719">
    <property type="entry name" value="LMWPTPASE"/>
</dbReference>
<dbReference type="STRING" id="1480694.DC28_14450"/>
<evidence type="ECO:0000256" key="2">
    <source>
        <dbReference type="ARBA" id="ARBA00013064"/>
    </source>
</evidence>
<evidence type="ECO:0000313" key="8">
    <source>
        <dbReference type="Proteomes" id="UP000029692"/>
    </source>
</evidence>
<dbReference type="AlphaFoldDB" id="A0A098QS49"/>
<proteinExistence type="inferred from homology"/>
<dbReference type="eggNOG" id="COG0394">
    <property type="taxonomic scope" value="Bacteria"/>
</dbReference>